<feature type="domain" description="Thioredoxin" evidence="1">
    <location>
        <begin position="33"/>
        <end position="156"/>
    </location>
</feature>
<gene>
    <name evidence="2" type="ORF">BdWA1_002944</name>
</gene>
<protein>
    <submittedName>
        <fullName evidence="2">Bifunctional Thioredoxin-like superfamily/Thioredoxin domain</fullName>
    </submittedName>
</protein>
<dbReference type="KEGG" id="bdw:94337241"/>
<dbReference type="Pfam" id="PF00085">
    <property type="entry name" value="Thioredoxin"/>
    <property type="match status" value="1"/>
</dbReference>
<comment type="caution">
    <text evidence="2">The sequence shown here is derived from an EMBL/GenBank/DDBJ whole genome shotgun (WGS) entry which is preliminary data.</text>
</comment>
<dbReference type="Gene3D" id="3.40.30.10">
    <property type="entry name" value="Glutaredoxin"/>
    <property type="match status" value="1"/>
</dbReference>
<dbReference type="InterPro" id="IPR036249">
    <property type="entry name" value="Thioredoxin-like_sf"/>
</dbReference>
<dbReference type="AlphaFoldDB" id="A0AAD9PI38"/>
<dbReference type="GeneID" id="94337241"/>
<organism evidence="2 3">
    <name type="scientific">Babesia duncani</name>
    <dbReference type="NCBI Taxonomy" id="323732"/>
    <lineage>
        <taxon>Eukaryota</taxon>
        <taxon>Sar</taxon>
        <taxon>Alveolata</taxon>
        <taxon>Apicomplexa</taxon>
        <taxon>Aconoidasida</taxon>
        <taxon>Piroplasmida</taxon>
        <taxon>Babesiidae</taxon>
        <taxon>Babesia</taxon>
    </lineage>
</organism>
<dbReference type="PANTHER" id="PTHR10438">
    <property type="entry name" value="THIOREDOXIN"/>
    <property type="match status" value="1"/>
</dbReference>
<evidence type="ECO:0000313" key="2">
    <source>
        <dbReference type="EMBL" id="KAK2195271.1"/>
    </source>
</evidence>
<dbReference type="PROSITE" id="PS51352">
    <property type="entry name" value="THIOREDOXIN_2"/>
    <property type="match status" value="1"/>
</dbReference>
<dbReference type="Proteomes" id="UP001214638">
    <property type="component" value="Unassembled WGS sequence"/>
</dbReference>
<accession>A0AAD9PI38</accession>
<dbReference type="InterPro" id="IPR013766">
    <property type="entry name" value="Thioredoxin_domain"/>
</dbReference>
<evidence type="ECO:0000313" key="3">
    <source>
        <dbReference type="Proteomes" id="UP001214638"/>
    </source>
</evidence>
<dbReference type="SUPFAM" id="SSF52833">
    <property type="entry name" value="Thioredoxin-like"/>
    <property type="match status" value="1"/>
</dbReference>
<dbReference type="InterPro" id="IPR050620">
    <property type="entry name" value="Thioredoxin_H-type-like"/>
</dbReference>
<name>A0AAD9PI38_9APIC</name>
<dbReference type="RefSeq" id="XP_067802114.1">
    <property type="nucleotide sequence ID" value="XM_067947963.1"/>
</dbReference>
<evidence type="ECO:0000259" key="1">
    <source>
        <dbReference type="PROSITE" id="PS51352"/>
    </source>
</evidence>
<dbReference type="CDD" id="cd02947">
    <property type="entry name" value="TRX_family"/>
    <property type="match status" value="1"/>
</dbReference>
<dbReference type="EMBL" id="JALLKP010000004">
    <property type="protein sequence ID" value="KAK2195271.1"/>
    <property type="molecule type" value="Genomic_DNA"/>
</dbReference>
<dbReference type="PANTHER" id="PTHR10438:SF468">
    <property type="entry name" value="THIOREDOXIN-1-RELATED"/>
    <property type="match status" value="1"/>
</dbReference>
<keyword evidence="3" id="KW-1185">Reference proteome</keyword>
<sequence>MPWRLFSSSFPMIPLGDCIHFLGSLAKMTFLLFRLSSPVSARQCLYRMQGRSIVYMQKTPEEYKGNVASEGITIAKFGASWCKPCQKSKTFIEELSNKFTSIKFIEIDVDELPQIADEEGVKSIPFYKFFKNGMLVQEHIGGDKDQLQELILKIQQ</sequence>
<reference evidence="2" key="1">
    <citation type="journal article" date="2023" name="Nat. Microbiol.">
        <title>Babesia duncani multi-omics identifies virulence factors and drug targets.</title>
        <authorList>
            <person name="Singh P."/>
            <person name="Lonardi S."/>
            <person name="Liang Q."/>
            <person name="Vydyam P."/>
            <person name="Khabirova E."/>
            <person name="Fang T."/>
            <person name="Gihaz S."/>
            <person name="Thekkiniath J."/>
            <person name="Munshi M."/>
            <person name="Abel S."/>
            <person name="Ciampossin L."/>
            <person name="Batugedara G."/>
            <person name="Gupta M."/>
            <person name="Lu X.M."/>
            <person name="Lenz T."/>
            <person name="Chakravarty S."/>
            <person name="Cornillot E."/>
            <person name="Hu Y."/>
            <person name="Ma W."/>
            <person name="Gonzalez L.M."/>
            <person name="Sanchez S."/>
            <person name="Estrada K."/>
            <person name="Sanchez-Flores A."/>
            <person name="Montero E."/>
            <person name="Harb O.S."/>
            <person name="Le Roch K.G."/>
            <person name="Mamoun C.B."/>
        </authorList>
    </citation>
    <scope>NUCLEOTIDE SEQUENCE</scope>
    <source>
        <strain evidence="2">WA1</strain>
    </source>
</reference>
<proteinExistence type="predicted"/>